<organism evidence="2 3">
    <name type="scientific">Plasmodium ovale wallikeri</name>
    <dbReference type="NCBI Taxonomy" id="864142"/>
    <lineage>
        <taxon>Eukaryota</taxon>
        <taxon>Sar</taxon>
        <taxon>Alveolata</taxon>
        <taxon>Apicomplexa</taxon>
        <taxon>Aconoidasida</taxon>
        <taxon>Haemosporida</taxon>
        <taxon>Plasmodiidae</taxon>
        <taxon>Plasmodium</taxon>
        <taxon>Plasmodium (Plasmodium)</taxon>
    </lineage>
</organism>
<proteinExistence type="predicted"/>
<dbReference type="Pfam" id="PF05795">
    <property type="entry name" value="Plasmodium_Vir"/>
    <property type="match status" value="1"/>
</dbReference>
<dbReference type="AlphaFoldDB" id="A0A1A9AHL1"/>
<reference evidence="3" key="1">
    <citation type="submission" date="2016-05" db="EMBL/GenBank/DDBJ databases">
        <authorList>
            <person name="Naeem Raeece"/>
        </authorList>
    </citation>
    <scope>NUCLEOTIDE SEQUENCE [LARGE SCALE GENOMIC DNA]</scope>
</reference>
<accession>A0A1A9AHL1</accession>
<feature type="transmembrane region" description="Helical" evidence="1">
    <location>
        <begin position="250"/>
        <end position="269"/>
    </location>
</feature>
<dbReference type="Proteomes" id="UP000078555">
    <property type="component" value="Unassembled WGS sequence"/>
</dbReference>
<name>A0A1A9AHL1_PLAOA</name>
<keyword evidence="3" id="KW-1185">Reference proteome</keyword>
<gene>
    <name evidence="2" type="ORF">POVWA1_071330</name>
</gene>
<keyword evidence="1" id="KW-0472">Membrane</keyword>
<dbReference type="EMBL" id="FLRD01000790">
    <property type="protein sequence ID" value="SBT55647.1"/>
    <property type="molecule type" value="Genomic_DNA"/>
</dbReference>
<keyword evidence="1" id="KW-1133">Transmembrane helix</keyword>
<evidence type="ECO:0000256" key="1">
    <source>
        <dbReference type="SAM" id="Phobius"/>
    </source>
</evidence>
<evidence type="ECO:0000313" key="3">
    <source>
        <dbReference type="Proteomes" id="UP000078555"/>
    </source>
</evidence>
<protein>
    <submittedName>
        <fullName evidence="2">PIR Superfamily Protein</fullName>
    </submittedName>
</protein>
<dbReference type="InterPro" id="IPR008780">
    <property type="entry name" value="Plasmodium_Vir"/>
</dbReference>
<sequence>MTINSTNENYETVKVYLYYYNILNDTNDPTSEISDDFFRTHFSNGIDNRSKFIKNCKRLNYYITRSISTECHNNDACFEITNYWLNDEVRTDSDQINRALLDKYKEFMGEYNKTKSYVSKIYYINNELFSKKKVLYELYDEYDKLYNLLEPFDHSKCAHLATIVNSYNNIITQYPQKDNNNFSVTLTDFKSHVQKKAEEYIALCGRKIPDFKSFVENPLYGIDETRNLLQTAEDLGDFHSQESENLGSTITITFFGTTVGIFFTLMLFYKMTLFGYRLRNKKNNNVTMPNNFGEEIYELPVYTSEVNDINSQYSAYNVTYQSSDN</sequence>
<evidence type="ECO:0000313" key="2">
    <source>
        <dbReference type="EMBL" id="SBT55647.1"/>
    </source>
</evidence>
<keyword evidence="1" id="KW-0812">Transmembrane</keyword>